<accession>J9DBZ9</accession>
<evidence type="ECO:0000313" key="1">
    <source>
        <dbReference type="EMBL" id="EJX10461.1"/>
    </source>
</evidence>
<name>J9DBZ9_9ZZZZ</name>
<dbReference type="EMBL" id="AMCI01000179">
    <property type="protein sequence ID" value="EJX10461.1"/>
    <property type="molecule type" value="Genomic_DNA"/>
</dbReference>
<reference evidence="1" key="1">
    <citation type="journal article" date="2012" name="PLoS ONE">
        <title>Gene sets for utilization of primary and secondary nutrition supplies in the distal gut of endangered iberian lynx.</title>
        <authorList>
            <person name="Alcaide M."/>
            <person name="Messina E."/>
            <person name="Richter M."/>
            <person name="Bargiela R."/>
            <person name="Peplies J."/>
            <person name="Huws S.A."/>
            <person name="Newbold C.J."/>
            <person name="Golyshin P.N."/>
            <person name="Simon M.A."/>
            <person name="Lopez G."/>
            <person name="Yakimov M.M."/>
            <person name="Ferrer M."/>
        </authorList>
    </citation>
    <scope>NUCLEOTIDE SEQUENCE</scope>
</reference>
<protein>
    <submittedName>
        <fullName evidence="1">Uncharacterized protein</fullName>
    </submittedName>
</protein>
<sequence length="45" mass="5177">MTIFPKYLDNFLLFIISQTFGYSFEGSFCKLFGVAEGNMRVDITD</sequence>
<proteinExistence type="predicted"/>
<dbReference type="AlphaFoldDB" id="J9DBZ9"/>
<organism evidence="1">
    <name type="scientific">gut metagenome</name>
    <dbReference type="NCBI Taxonomy" id="749906"/>
    <lineage>
        <taxon>unclassified sequences</taxon>
        <taxon>metagenomes</taxon>
        <taxon>organismal metagenomes</taxon>
    </lineage>
</organism>
<comment type="caution">
    <text evidence="1">The sequence shown here is derived from an EMBL/GenBank/DDBJ whole genome shotgun (WGS) entry which is preliminary data.</text>
</comment>
<gene>
    <name evidence="1" type="ORF">EVA_01213</name>
</gene>